<protein>
    <submittedName>
        <fullName evidence="2">Integral membrane protein</fullName>
    </submittedName>
</protein>
<evidence type="ECO:0000313" key="2">
    <source>
        <dbReference type="EMBL" id="BBD91483.1"/>
    </source>
</evidence>
<feature type="transmembrane region" description="Helical" evidence="1">
    <location>
        <begin position="212"/>
        <end position="234"/>
    </location>
</feature>
<dbReference type="RefSeq" id="WP_002444439.1">
    <property type="nucleotide sequence ID" value="NZ_AP018585.1"/>
</dbReference>
<dbReference type="PANTHER" id="PTHR37314:SF4">
    <property type="entry name" value="UPF0700 TRANSMEMBRANE PROTEIN YOAK"/>
    <property type="match status" value="1"/>
</dbReference>
<feature type="transmembrane region" description="Helical" evidence="1">
    <location>
        <begin position="104"/>
        <end position="123"/>
    </location>
</feature>
<dbReference type="InterPro" id="IPR010699">
    <property type="entry name" value="DUF1275"/>
</dbReference>
<feature type="transmembrane region" description="Helical" evidence="1">
    <location>
        <begin position="129"/>
        <end position="147"/>
    </location>
</feature>
<evidence type="ECO:0000256" key="1">
    <source>
        <dbReference type="SAM" id="Phobius"/>
    </source>
</evidence>
<feature type="transmembrane region" description="Helical" evidence="1">
    <location>
        <begin position="76"/>
        <end position="97"/>
    </location>
</feature>
<keyword evidence="1" id="KW-1133">Transmembrane helix</keyword>
<dbReference type="PANTHER" id="PTHR37314">
    <property type="entry name" value="SLR0142 PROTEIN"/>
    <property type="match status" value="1"/>
</dbReference>
<dbReference type="Proteomes" id="UP000274772">
    <property type="component" value="Chromosome"/>
</dbReference>
<name>A0ABM7FMZ6_9STAP</name>
<sequence>MIILKKIEKRWVDISLDKYLTQNIYQFKEIAIALTFVGGYVDAYTFLERGGTLAAGQTGNIIFLASEVSHHNLNGGLLKIISVLSFMIGVMFVSLIHAKIATRYWRLIALLPITISSIVVGFTPSTVSNLFIIPPLAFSMAMLTTAFSKIEGEGYANTFSTGNLKKGVVALSEYMINKDKVQLSKSLLYIRIVISFVVGAIVSALLQKFMGIYTILIAAIILLGVLIFYSFLIYRRERNIQ</sequence>
<keyword evidence="1" id="KW-0812">Transmembrane</keyword>
<organism evidence="2 3">
    <name type="scientific">Staphylococcus caprae</name>
    <dbReference type="NCBI Taxonomy" id="29380"/>
    <lineage>
        <taxon>Bacteria</taxon>
        <taxon>Bacillati</taxon>
        <taxon>Bacillota</taxon>
        <taxon>Bacilli</taxon>
        <taxon>Bacillales</taxon>
        <taxon>Staphylococcaceae</taxon>
        <taxon>Staphylococcus</taxon>
    </lineage>
</organism>
<gene>
    <name evidence="2" type="ORF">JMUB590_0373</name>
</gene>
<dbReference type="Pfam" id="PF06912">
    <property type="entry name" value="DUF1275"/>
    <property type="match status" value="1"/>
</dbReference>
<accession>A0ABM7FMZ6</accession>
<feature type="transmembrane region" description="Helical" evidence="1">
    <location>
        <begin position="188"/>
        <end position="206"/>
    </location>
</feature>
<dbReference type="GeneID" id="58050147"/>
<evidence type="ECO:0000313" key="3">
    <source>
        <dbReference type="Proteomes" id="UP000274772"/>
    </source>
</evidence>
<proteinExistence type="predicted"/>
<keyword evidence="1" id="KW-0472">Membrane</keyword>
<keyword evidence="3" id="KW-1185">Reference proteome</keyword>
<feature type="transmembrane region" description="Helical" evidence="1">
    <location>
        <begin position="30"/>
        <end position="47"/>
    </location>
</feature>
<reference evidence="2 3" key="1">
    <citation type="submission" date="2018-05" db="EMBL/GenBank/DDBJ databases">
        <title>Complete genome sequencing of three human clinical isolates of Staphylococcus caprae reveals virulence factors similar to those of S. epidermidis and S. capitis.</title>
        <authorList>
            <person name="Watanabe S."/>
            <person name="Cui L."/>
        </authorList>
    </citation>
    <scope>NUCLEOTIDE SEQUENCE [LARGE SCALE GENOMIC DNA]</scope>
    <source>
        <strain evidence="2 3">JMUB590</strain>
    </source>
</reference>
<dbReference type="EMBL" id="AP018586">
    <property type="protein sequence ID" value="BBD91483.1"/>
    <property type="molecule type" value="Genomic_DNA"/>
</dbReference>